<keyword evidence="5" id="KW-1185">Reference proteome</keyword>
<gene>
    <name evidence="4" type="ORF">C0Q70_04797</name>
</gene>
<feature type="domain" description="DDE Tnp4" evidence="3">
    <location>
        <begin position="78"/>
        <end position="141"/>
    </location>
</feature>
<evidence type="ECO:0000313" key="4">
    <source>
        <dbReference type="EMBL" id="PVD33540.1"/>
    </source>
</evidence>
<evidence type="ECO:0000256" key="2">
    <source>
        <dbReference type="ARBA" id="ARBA00022723"/>
    </source>
</evidence>
<accession>A0A2T7PJF7</accession>
<comment type="cofactor">
    <cofactor evidence="1">
        <name>a divalent metal cation</name>
        <dbReference type="ChEBI" id="CHEBI:60240"/>
    </cofactor>
</comment>
<dbReference type="InterPro" id="IPR027806">
    <property type="entry name" value="HARBI1_dom"/>
</dbReference>
<dbReference type="EMBL" id="PZQS01000003">
    <property type="protein sequence ID" value="PVD33540.1"/>
    <property type="molecule type" value="Genomic_DNA"/>
</dbReference>
<comment type="caution">
    <text evidence="4">The sequence shown here is derived from an EMBL/GenBank/DDBJ whole genome shotgun (WGS) entry which is preliminary data.</text>
</comment>
<name>A0A2T7PJF7_POMCA</name>
<dbReference type="Proteomes" id="UP000245119">
    <property type="component" value="Linkage Group LG3"/>
</dbReference>
<evidence type="ECO:0000259" key="3">
    <source>
        <dbReference type="Pfam" id="PF13359"/>
    </source>
</evidence>
<dbReference type="AlphaFoldDB" id="A0A2T7PJF7"/>
<dbReference type="OrthoDB" id="6118955at2759"/>
<dbReference type="GO" id="GO:0046872">
    <property type="term" value="F:metal ion binding"/>
    <property type="evidence" value="ECO:0007669"/>
    <property type="project" value="UniProtKB-KW"/>
</dbReference>
<keyword evidence="2" id="KW-0479">Metal-binding</keyword>
<reference evidence="4 5" key="1">
    <citation type="submission" date="2018-04" db="EMBL/GenBank/DDBJ databases">
        <title>The genome of golden apple snail Pomacea canaliculata provides insight into stress tolerance and invasive adaptation.</title>
        <authorList>
            <person name="Liu C."/>
            <person name="Liu B."/>
            <person name="Ren Y."/>
            <person name="Zhang Y."/>
            <person name="Wang H."/>
            <person name="Li S."/>
            <person name="Jiang F."/>
            <person name="Yin L."/>
            <person name="Zhang G."/>
            <person name="Qian W."/>
            <person name="Fan W."/>
        </authorList>
    </citation>
    <scope>NUCLEOTIDE SEQUENCE [LARGE SCALE GENOMIC DNA]</scope>
    <source>
        <strain evidence="4">SZHN2017</strain>
        <tissue evidence="4">Muscle</tissue>
    </source>
</reference>
<organism evidence="4 5">
    <name type="scientific">Pomacea canaliculata</name>
    <name type="common">Golden apple snail</name>
    <dbReference type="NCBI Taxonomy" id="400727"/>
    <lineage>
        <taxon>Eukaryota</taxon>
        <taxon>Metazoa</taxon>
        <taxon>Spiralia</taxon>
        <taxon>Lophotrochozoa</taxon>
        <taxon>Mollusca</taxon>
        <taxon>Gastropoda</taxon>
        <taxon>Caenogastropoda</taxon>
        <taxon>Architaenioglossa</taxon>
        <taxon>Ampullarioidea</taxon>
        <taxon>Ampullariidae</taxon>
        <taxon>Pomacea</taxon>
    </lineage>
</organism>
<evidence type="ECO:0000256" key="1">
    <source>
        <dbReference type="ARBA" id="ARBA00001968"/>
    </source>
</evidence>
<evidence type="ECO:0000313" key="5">
    <source>
        <dbReference type="Proteomes" id="UP000245119"/>
    </source>
</evidence>
<proteinExistence type="predicted"/>
<protein>
    <recommendedName>
        <fullName evidence="3">DDE Tnp4 domain-containing protein</fullName>
    </recommendedName>
</protein>
<dbReference type="Pfam" id="PF13359">
    <property type="entry name" value="DDE_Tnp_4"/>
    <property type="match status" value="1"/>
</dbReference>
<sequence length="164" mass="17843">MRGLHVVPCLYMGTTSPTGFRSSSTLPAGTVNTSNTGRARDMFYVTTKVEVPSTEAEWQQISLEFAQRWNLPNCIGAIDGKHVAIRSPGGSTHYNYLKFHSIILLAVVDAKYRFLYFNVGANGRAGDAGVFRDSTLAAALENNTLNIPTPVPLPGRVTPVPYLL</sequence>